<dbReference type="Proteomes" id="UP000265663">
    <property type="component" value="Unassembled WGS sequence"/>
</dbReference>
<evidence type="ECO:0000313" key="1">
    <source>
        <dbReference type="EMBL" id="RMZ71664.1"/>
    </source>
</evidence>
<sequence>MRDLPRETLLDQAFSRLSNATLRALFNISEIDVLRITRVALTSKSQNTKKLFRRIADTLYFNQGKTYCLQERWNEMTKLQLENELLMRGMVDELEEKPSELKLRIILAAAAVKEKEKKRVRLAEREKLWKAYHSFASR</sequence>
<dbReference type="EMBL" id="KE747827">
    <property type="protein sequence ID" value="RMZ71664.1"/>
    <property type="molecule type" value="Genomic_DNA"/>
</dbReference>
<name>A0A3M7MBC8_9PLEO</name>
<accession>A0A3M7MBC8</accession>
<evidence type="ECO:0000313" key="2">
    <source>
        <dbReference type="Proteomes" id="UP000265663"/>
    </source>
</evidence>
<protein>
    <submittedName>
        <fullName evidence="1">Uncharacterized protein</fullName>
    </submittedName>
</protein>
<proteinExistence type="predicted"/>
<organism evidence="1 2">
    <name type="scientific">Pyrenophora seminiperda CCB06</name>
    <dbReference type="NCBI Taxonomy" id="1302712"/>
    <lineage>
        <taxon>Eukaryota</taxon>
        <taxon>Fungi</taxon>
        <taxon>Dikarya</taxon>
        <taxon>Ascomycota</taxon>
        <taxon>Pezizomycotina</taxon>
        <taxon>Dothideomycetes</taxon>
        <taxon>Pleosporomycetidae</taxon>
        <taxon>Pleosporales</taxon>
        <taxon>Pleosporineae</taxon>
        <taxon>Pleosporaceae</taxon>
        <taxon>Pyrenophora</taxon>
    </lineage>
</organism>
<gene>
    <name evidence="1" type="ORF">GMOD_00006804</name>
</gene>
<keyword evidence="2" id="KW-1185">Reference proteome</keyword>
<reference evidence="1 2" key="1">
    <citation type="journal article" date="2014" name="PLoS ONE">
        <title>De novo Genome Assembly of the Fungal Plant Pathogen Pyrenophora semeniperda.</title>
        <authorList>
            <person name="Soliai M.M."/>
            <person name="Meyer S.E."/>
            <person name="Udall J.A."/>
            <person name="Elzinga D.E."/>
            <person name="Hermansen R.A."/>
            <person name="Bodily P.M."/>
            <person name="Hart A.A."/>
            <person name="Coleman C.E."/>
        </authorList>
    </citation>
    <scope>NUCLEOTIDE SEQUENCE [LARGE SCALE GENOMIC DNA]</scope>
    <source>
        <strain evidence="1 2">CCB06</strain>
        <tissue evidence="1">Mycelium</tissue>
    </source>
</reference>
<dbReference type="OrthoDB" id="3796132at2759"/>
<dbReference type="AlphaFoldDB" id="A0A3M7MBC8"/>